<accession>A0A3S5GYQ1</accession>
<organism evidence="3">
    <name type="scientific">Nannocystis exedens</name>
    <dbReference type="NCBI Taxonomy" id="54"/>
    <lineage>
        <taxon>Bacteria</taxon>
        <taxon>Pseudomonadati</taxon>
        <taxon>Myxococcota</taxon>
        <taxon>Polyangia</taxon>
        <taxon>Nannocystales</taxon>
        <taxon>Nannocystaceae</taxon>
        <taxon>Nannocystis</taxon>
    </lineage>
</organism>
<proteinExistence type="predicted"/>
<keyword evidence="2" id="KW-0472">Membrane</keyword>
<evidence type="ECO:0000256" key="2">
    <source>
        <dbReference type="SAM" id="Phobius"/>
    </source>
</evidence>
<keyword evidence="2" id="KW-0812">Transmembrane</keyword>
<feature type="region of interest" description="Disordered" evidence="1">
    <location>
        <begin position="96"/>
        <end position="127"/>
    </location>
</feature>
<dbReference type="AlphaFoldDB" id="A0A3S5GYQ1"/>
<protein>
    <submittedName>
        <fullName evidence="3">Uncharacterized protein</fullName>
    </submittedName>
</protein>
<reference evidence="3" key="1">
    <citation type="journal article" date="2018" name="J. Ind. Microbiol. Biotechnol.">
        <title>Genome mining reveals uncommon alkylpyrones as type III PKS products from myxobacteria.</title>
        <authorList>
            <person name="Hug J.J."/>
            <person name="Panter F."/>
            <person name="Krug D."/>
            <person name="Muller R."/>
        </authorList>
    </citation>
    <scope>NUCLEOTIDE SEQUENCE</scope>
    <source>
        <strain evidence="3">MNa3063</strain>
    </source>
</reference>
<sequence length="142" mass="15012">MTTEERPWLRSCDRSQGFGLLALLALLAALVAALFLAILLVIAALLLALVAALLLALVAALLLAVLAVGLALFLLTVLVVVRHDVILLTCVLDREIPTEPRSPSPMAENARASKRGRGAESSQCGGDSWLTLTTLLPYKDGT</sequence>
<dbReference type="EMBL" id="MH969426">
    <property type="protein sequence ID" value="AYM54581.1"/>
    <property type="molecule type" value="Genomic_DNA"/>
</dbReference>
<keyword evidence="2" id="KW-1133">Transmembrane helix</keyword>
<feature type="transmembrane region" description="Helical" evidence="2">
    <location>
        <begin position="20"/>
        <end position="47"/>
    </location>
</feature>
<evidence type="ECO:0000256" key="1">
    <source>
        <dbReference type="SAM" id="MobiDB-lite"/>
    </source>
</evidence>
<feature type="transmembrane region" description="Helical" evidence="2">
    <location>
        <begin position="53"/>
        <end position="81"/>
    </location>
</feature>
<evidence type="ECO:0000313" key="3">
    <source>
        <dbReference type="EMBL" id="AYM54581.1"/>
    </source>
</evidence>
<name>A0A3S5GYQ1_9BACT</name>